<dbReference type="Pfam" id="PF12833">
    <property type="entry name" value="HTH_18"/>
    <property type="match status" value="1"/>
</dbReference>
<dbReference type="InterPro" id="IPR018060">
    <property type="entry name" value="HTH_AraC"/>
</dbReference>
<protein>
    <recommendedName>
        <fullName evidence="4">HTH araC/xylS-type domain-containing protein</fullName>
    </recommendedName>
</protein>
<evidence type="ECO:0000259" key="4">
    <source>
        <dbReference type="PROSITE" id="PS01124"/>
    </source>
</evidence>
<reference evidence="6" key="1">
    <citation type="journal article" date="2019" name="Int. J. Syst. Evol. Microbiol.">
        <title>The Global Catalogue of Microorganisms (GCM) 10K type strain sequencing project: providing services to taxonomists for standard genome sequencing and annotation.</title>
        <authorList>
            <consortium name="The Broad Institute Genomics Platform"/>
            <consortium name="The Broad Institute Genome Sequencing Center for Infectious Disease"/>
            <person name="Wu L."/>
            <person name="Ma J."/>
        </authorList>
    </citation>
    <scope>NUCLEOTIDE SEQUENCE [LARGE SCALE GENOMIC DNA]</scope>
    <source>
        <strain evidence="6">JCM 17858</strain>
    </source>
</reference>
<organism evidence="5 6">
    <name type="scientific">Sphingobacterium thermophilum</name>
    <dbReference type="NCBI Taxonomy" id="768534"/>
    <lineage>
        <taxon>Bacteria</taxon>
        <taxon>Pseudomonadati</taxon>
        <taxon>Bacteroidota</taxon>
        <taxon>Sphingobacteriia</taxon>
        <taxon>Sphingobacteriales</taxon>
        <taxon>Sphingobacteriaceae</taxon>
        <taxon>Sphingobacterium</taxon>
    </lineage>
</organism>
<evidence type="ECO:0000256" key="1">
    <source>
        <dbReference type="ARBA" id="ARBA00023015"/>
    </source>
</evidence>
<dbReference type="InterPro" id="IPR009057">
    <property type="entry name" value="Homeodomain-like_sf"/>
</dbReference>
<evidence type="ECO:0000313" key="5">
    <source>
        <dbReference type="EMBL" id="GAA4513937.1"/>
    </source>
</evidence>
<evidence type="ECO:0000256" key="2">
    <source>
        <dbReference type="ARBA" id="ARBA00023125"/>
    </source>
</evidence>
<sequence>MRMDKNKINADEFVSKFMEGSLQHITYIRTPIKIFALKDIAPYLRTPIPPIFFGYNLLIHLTKGYFQHQIESTKFMVKAPAVMIANYGHISAINEVDRQAEGYCVLIKEQAMTSILRDQETLNIFNIAPLINLKEEDSADLNALLELLYKEIYDDKPYTSYYESIFKTILLKIMKLSDANKKLLRHQEIAMSFKQLVYLHFAKEKSVSYYADKLAVSTNYLNRCVSSVFKKSAKQIILDVAIMHSQLLLSETNKTIATIAYELDFEDPSYFARLFKKVVGLTPSEYRDSTKENK</sequence>
<feature type="domain" description="HTH araC/xylS-type" evidence="4">
    <location>
        <begin position="191"/>
        <end position="289"/>
    </location>
</feature>
<keyword evidence="6" id="KW-1185">Reference proteome</keyword>
<dbReference type="PANTHER" id="PTHR43280">
    <property type="entry name" value="ARAC-FAMILY TRANSCRIPTIONAL REGULATOR"/>
    <property type="match status" value="1"/>
</dbReference>
<comment type="caution">
    <text evidence="5">The sequence shown here is derived from an EMBL/GenBank/DDBJ whole genome shotgun (WGS) entry which is preliminary data.</text>
</comment>
<dbReference type="Gene3D" id="1.10.10.60">
    <property type="entry name" value="Homeodomain-like"/>
    <property type="match status" value="1"/>
</dbReference>
<gene>
    <name evidence="5" type="ORF">GCM10023173_10060</name>
</gene>
<keyword evidence="3" id="KW-0804">Transcription</keyword>
<dbReference type="InterPro" id="IPR020449">
    <property type="entry name" value="Tscrpt_reg_AraC-type_HTH"/>
</dbReference>
<dbReference type="Proteomes" id="UP001500394">
    <property type="component" value="Unassembled WGS sequence"/>
</dbReference>
<evidence type="ECO:0000256" key="3">
    <source>
        <dbReference type="ARBA" id="ARBA00023163"/>
    </source>
</evidence>
<keyword evidence="1" id="KW-0805">Transcription regulation</keyword>
<dbReference type="PROSITE" id="PS01124">
    <property type="entry name" value="HTH_ARAC_FAMILY_2"/>
    <property type="match status" value="1"/>
</dbReference>
<keyword evidence="2" id="KW-0238">DNA-binding</keyword>
<dbReference type="SUPFAM" id="SSF46689">
    <property type="entry name" value="Homeodomain-like"/>
    <property type="match status" value="1"/>
</dbReference>
<name>A0ABP8QZ95_9SPHI</name>
<proteinExistence type="predicted"/>
<dbReference type="PANTHER" id="PTHR43280:SF32">
    <property type="entry name" value="TRANSCRIPTIONAL REGULATORY PROTEIN"/>
    <property type="match status" value="1"/>
</dbReference>
<accession>A0ABP8QZ95</accession>
<dbReference type="SMART" id="SM00342">
    <property type="entry name" value="HTH_ARAC"/>
    <property type="match status" value="1"/>
</dbReference>
<dbReference type="PRINTS" id="PR00032">
    <property type="entry name" value="HTHARAC"/>
</dbReference>
<evidence type="ECO:0000313" key="6">
    <source>
        <dbReference type="Proteomes" id="UP001500394"/>
    </source>
</evidence>
<dbReference type="EMBL" id="BAABGR010000010">
    <property type="protein sequence ID" value="GAA4513937.1"/>
    <property type="molecule type" value="Genomic_DNA"/>
</dbReference>